<protein>
    <submittedName>
        <fullName evidence="2">Uncharacterized protein</fullName>
    </submittedName>
</protein>
<organism evidence="2 3">
    <name type="scientific">Wuchereria bancrofti</name>
    <dbReference type="NCBI Taxonomy" id="6293"/>
    <lineage>
        <taxon>Eukaryota</taxon>
        <taxon>Metazoa</taxon>
        <taxon>Ecdysozoa</taxon>
        <taxon>Nematoda</taxon>
        <taxon>Chromadorea</taxon>
        <taxon>Rhabditida</taxon>
        <taxon>Spirurina</taxon>
        <taxon>Spiruromorpha</taxon>
        <taxon>Filarioidea</taxon>
        <taxon>Onchocercidae</taxon>
        <taxon>Wuchereria</taxon>
    </lineage>
</organism>
<reference evidence="3" key="1">
    <citation type="submission" date="2012-08" db="EMBL/GenBank/DDBJ databases">
        <title>The Genome Sequence of Wuchereria bancrofti.</title>
        <authorList>
            <person name="Nutman T.B."/>
            <person name="Fink D.L."/>
            <person name="Russ C."/>
            <person name="Young S."/>
            <person name="Zeng Q."/>
            <person name="Koehrsen M."/>
            <person name="Alvarado L."/>
            <person name="Berlin A."/>
            <person name="Chapman S.B."/>
            <person name="Chen Z."/>
            <person name="Freedman E."/>
            <person name="Gellesch M."/>
            <person name="Goldberg J."/>
            <person name="Griggs A."/>
            <person name="Gujja S."/>
            <person name="Heilman E.R."/>
            <person name="Heiman D."/>
            <person name="Hepburn T."/>
            <person name="Howarth C."/>
            <person name="Jen D."/>
            <person name="Larson L."/>
            <person name="Lewis B."/>
            <person name="Mehta T."/>
            <person name="Park D."/>
            <person name="Pearson M."/>
            <person name="Roberts A."/>
            <person name="Saif S."/>
            <person name="Shea T."/>
            <person name="Shenoy N."/>
            <person name="Sisk P."/>
            <person name="Stolte C."/>
            <person name="Sykes S."/>
            <person name="Walk T."/>
            <person name="White J."/>
            <person name="Yandava C."/>
            <person name="Haas B."/>
            <person name="Henn M.R."/>
            <person name="Nusbaum C."/>
            <person name="Birren B."/>
        </authorList>
    </citation>
    <scope>NUCLEOTIDE SEQUENCE [LARGE SCALE GENOMIC DNA]</scope>
    <source>
        <strain evidence="3">NA</strain>
    </source>
</reference>
<evidence type="ECO:0000313" key="2">
    <source>
        <dbReference type="EMBL" id="EJW72050.1"/>
    </source>
</evidence>
<keyword evidence="1" id="KW-0472">Membrane</keyword>
<evidence type="ECO:0000256" key="1">
    <source>
        <dbReference type="SAM" id="Phobius"/>
    </source>
</evidence>
<proteinExistence type="predicted"/>
<evidence type="ECO:0000313" key="3">
    <source>
        <dbReference type="Proteomes" id="UP000004810"/>
    </source>
</evidence>
<accession>J9ADJ5</accession>
<sequence length="54" mass="6208">MIIITTTTITITTTTVIITIIIQLLSIIIRFNRPLSMMRNKPELSFLEFINSLL</sequence>
<feature type="transmembrane region" description="Helical" evidence="1">
    <location>
        <begin position="6"/>
        <end position="29"/>
    </location>
</feature>
<keyword evidence="1" id="KW-1133">Transmembrane helix</keyword>
<dbReference type="EMBL" id="ADBV01017062">
    <property type="protein sequence ID" value="EJW72050.1"/>
    <property type="molecule type" value="Genomic_DNA"/>
</dbReference>
<dbReference type="Proteomes" id="UP000004810">
    <property type="component" value="Unassembled WGS sequence"/>
</dbReference>
<dbReference type="AlphaFoldDB" id="J9ADJ5"/>
<keyword evidence="1" id="KW-0812">Transmembrane</keyword>
<gene>
    <name evidence="2" type="ORF">WUBG_17044</name>
</gene>
<name>J9ADJ5_WUCBA</name>
<comment type="caution">
    <text evidence="2">The sequence shown here is derived from an EMBL/GenBank/DDBJ whole genome shotgun (WGS) entry which is preliminary data.</text>
</comment>